<proteinExistence type="predicted"/>
<name>A0A1D1W2W5_RAMVA</name>
<gene>
    <name evidence="1" type="primary">RvY_17654-1</name>
    <name evidence="1" type="synonym">RvY_17654.1</name>
    <name evidence="1" type="ORF">RvY_17654</name>
</gene>
<accession>A0A1D1W2W5</accession>
<organism evidence="1 2">
    <name type="scientific">Ramazzottius varieornatus</name>
    <name type="common">Water bear</name>
    <name type="synonym">Tardigrade</name>
    <dbReference type="NCBI Taxonomy" id="947166"/>
    <lineage>
        <taxon>Eukaryota</taxon>
        <taxon>Metazoa</taxon>
        <taxon>Ecdysozoa</taxon>
        <taxon>Tardigrada</taxon>
        <taxon>Eutardigrada</taxon>
        <taxon>Parachela</taxon>
        <taxon>Hypsibioidea</taxon>
        <taxon>Ramazzottiidae</taxon>
        <taxon>Ramazzottius</taxon>
    </lineage>
</organism>
<reference evidence="1 2" key="1">
    <citation type="journal article" date="2016" name="Nat. Commun.">
        <title>Extremotolerant tardigrade genome and improved radiotolerance of human cultured cells by tardigrade-unique protein.</title>
        <authorList>
            <person name="Hashimoto T."/>
            <person name="Horikawa D.D."/>
            <person name="Saito Y."/>
            <person name="Kuwahara H."/>
            <person name="Kozuka-Hata H."/>
            <person name="Shin-I T."/>
            <person name="Minakuchi Y."/>
            <person name="Ohishi K."/>
            <person name="Motoyama A."/>
            <person name="Aizu T."/>
            <person name="Enomoto A."/>
            <person name="Kondo K."/>
            <person name="Tanaka S."/>
            <person name="Hara Y."/>
            <person name="Koshikawa S."/>
            <person name="Sagara H."/>
            <person name="Miura T."/>
            <person name="Yokobori S."/>
            <person name="Miyagawa K."/>
            <person name="Suzuki Y."/>
            <person name="Kubo T."/>
            <person name="Oyama M."/>
            <person name="Kohara Y."/>
            <person name="Fujiyama A."/>
            <person name="Arakawa K."/>
            <person name="Katayama T."/>
            <person name="Toyoda A."/>
            <person name="Kunieda T."/>
        </authorList>
    </citation>
    <scope>NUCLEOTIDE SEQUENCE [LARGE SCALE GENOMIC DNA]</scope>
    <source>
        <strain evidence="1 2">YOKOZUNA-1</strain>
    </source>
</reference>
<keyword evidence="2" id="KW-1185">Reference proteome</keyword>
<comment type="caution">
    <text evidence="1">The sequence shown here is derived from an EMBL/GenBank/DDBJ whole genome shotgun (WGS) entry which is preliminary data.</text>
</comment>
<dbReference type="EMBL" id="BDGG01000016">
    <property type="protein sequence ID" value="GAV07872.1"/>
    <property type="molecule type" value="Genomic_DNA"/>
</dbReference>
<dbReference type="Proteomes" id="UP000186922">
    <property type="component" value="Unassembled WGS sequence"/>
</dbReference>
<protein>
    <submittedName>
        <fullName evidence="1">Uncharacterized protein</fullName>
    </submittedName>
</protein>
<dbReference type="AlphaFoldDB" id="A0A1D1W2W5"/>
<sequence>METMTDQRQREVYWSKGDETLQMHSATLHITICPRQLTLSSLQADRSSYSAKAQTRKIPTLSEKSSHSFYDKSILDQVLPTPEEARKIYLTRKKFTGNSSDSVRRETSLFGVRLVRKLLKGVKDPLRHLLTRQEC</sequence>
<evidence type="ECO:0000313" key="1">
    <source>
        <dbReference type="EMBL" id="GAV07872.1"/>
    </source>
</evidence>
<evidence type="ECO:0000313" key="2">
    <source>
        <dbReference type="Proteomes" id="UP000186922"/>
    </source>
</evidence>